<evidence type="ECO:0000256" key="4">
    <source>
        <dbReference type="ARBA" id="ARBA00035202"/>
    </source>
</evidence>
<dbReference type="GO" id="GO:0006412">
    <property type="term" value="P:translation"/>
    <property type="evidence" value="ECO:0007669"/>
    <property type="project" value="UniProtKB-UniRule"/>
</dbReference>
<evidence type="ECO:0000313" key="6">
    <source>
        <dbReference type="EMBL" id="KKS96913.1"/>
    </source>
</evidence>
<dbReference type="PANTHER" id="PTHR11560">
    <property type="entry name" value="39S RIBOSOMAL PROTEIN L10, MITOCHONDRIAL"/>
    <property type="match status" value="1"/>
</dbReference>
<comment type="caution">
    <text evidence="6">The sequence shown here is derived from an EMBL/GenBank/DDBJ whole genome shotgun (WGS) entry which is preliminary data.</text>
</comment>
<accession>A0A0G1GDF3</accession>
<comment type="similarity">
    <text evidence="1 5">Belongs to the universal ribosomal protein uL10 family.</text>
</comment>
<sequence>MAPVAKIKQEKKEAVDNLASDIKKAKSLVMVDYSGMGMSALSTLREKLTEAGARMIVAKNTLINLAGKKAEISDEVLSEDILTGQTALIFANEDAISPIQALGKFIKEFEAPKLKAGIIEGKFLNETGLLAISKLPTREVLAGQVVGAIAGPMYGLVGTLEGNLQKLIYILKSKADKGGD</sequence>
<dbReference type="CDD" id="cd05797">
    <property type="entry name" value="Ribosomal_L10"/>
    <property type="match status" value="1"/>
</dbReference>
<keyword evidence="5" id="KW-0694">RNA-binding</keyword>
<dbReference type="SUPFAM" id="SSF160369">
    <property type="entry name" value="Ribosomal protein L10-like"/>
    <property type="match status" value="1"/>
</dbReference>
<gene>
    <name evidence="5" type="primary">rplJ</name>
    <name evidence="6" type="ORF">UV74_C0013G0035</name>
</gene>
<proteinExistence type="inferred from homology"/>
<comment type="function">
    <text evidence="5">Forms part of the ribosomal stalk, playing a central role in the interaction of the ribosome with GTP-bound translation factors.</text>
</comment>
<dbReference type="STRING" id="1618578.UV74_C0013G0035"/>
<dbReference type="InterPro" id="IPR022973">
    <property type="entry name" value="Ribosomal_uL10_bac"/>
</dbReference>
<dbReference type="HAMAP" id="MF_00362">
    <property type="entry name" value="Ribosomal_uL10"/>
    <property type="match status" value="1"/>
</dbReference>
<dbReference type="InterPro" id="IPR047865">
    <property type="entry name" value="Ribosomal_uL10_bac_type"/>
</dbReference>
<dbReference type="NCBIfam" id="NF000955">
    <property type="entry name" value="PRK00099.1-1"/>
    <property type="match status" value="1"/>
</dbReference>
<dbReference type="GO" id="GO:0070180">
    <property type="term" value="F:large ribosomal subunit rRNA binding"/>
    <property type="evidence" value="ECO:0007669"/>
    <property type="project" value="UniProtKB-UniRule"/>
</dbReference>
<reference evidence="6 7" key="1">
    <citation type="journal article" date="2015" name="Nature">
        <title>rRNA introns, odd ribosomes, and small enigmatic genomes across a large radiation of phyla.</title>
        <authorList>
            <person name="Brown C.T."/>
            <person name="Hug L.A."/>
            <person name="Thomas B.C."/>
            <person name="Sharon I."/>
            <person name="Castelle C.J."/>
            <person name="Singh A."/>
            <person name="Wilkins M.J."/>
            <person name="Williams K.H."/>
            <person name="Banfield J.F."/>
        </authorList>
    </citation>
    <scope>NUCLEOTIDE SEQUENCE [LARGE SCALE GENOMIC DNA]</scope>
</reference>
<keyword evidence="5" id="KW-0699">rRNA-binding</keyword>
<dbReference type="Proteomes" id="UP000034090">
    <property type="component" value="Unassembled WGS sequence"/>
</dbReference>
<dbReference type="GO" id="GO:1990904">
    <property type="term" value="C:ribonucleoprotein complex"/>
    <property type="evidence" value="ECO:0007669"/>
    <property type="project" value="UniProtKB-KW"/>
</dbReference>
<evidence type="ECO:0000256" key="1">
    <source>
        <dbReference type="ARBA" id="ARBA00008889"/>
    </source>
</evidence>
<comment type="subunit">
    <text evidence="5">Part of the ribosomal stalk of the 50S ribosomal subunit. The N-terminus interacts with L11 and the large rRNA to form the base of the stalk. The C-terminus forms an elongated spine to which L12 dimers bind in a sequential fashion forming a multimeric L10(L12)X complex.</text>
</comment>
<dbReference type="AlphaFoldDB" id="A0A0G1GDF3"/>
<protein>
    <recommendedName>
        <fullName evidence="4 5">Large ribosomal subunit protein uL10</fullName>
    </recommendedName>
</protein>
<evidence type="ECO:0000256" key="5">
    <source>
        <dbReference type="HAMAP-Rule" id="MF_00362"/>
    </source>
</evidence>
<dbReference type="InterPro" id="IPR001790">
    <property type="entry name" value="Ribosomal_uL10"/>
</dbReference>
<dbReference type="InterPro" id="IPR043141">
    <property type="entry name" value="Ribosomal_uL10-like_sf"/>
</dbReference>
<evidence type="ECO:0000313" key="7">
    <source>
        <dbReference type="Proteomes" id="UP000034090"/>
    </source>
</evidence>
<evidence type="ECO:0000256" key="3">
    <source>
        <dbReference type="ARBA" id="ARBA00023274"/>
    </source>
</evidence>
<dbReference type="Gene3D" id="6.10.250.290">
    <property type="match status" value="1"/>
</dbReference>
<dbReference type="EMBL" id="LCFQ01000013">
    <property type="protein sequence ID" value="KKS96913.1"/>
    <property type="molecule type" value="Genomic_DNA"/>
</dbReference>
<name>A0A0G1GDF3_9BACT</name>
<dbReference type="Pfam" id="PF00466">
    <property type="entry name" value="Ribosomal_L10"/>
    <property type="match status" value="1"/>
</dbReference>
<evidence type="ECO:0000256" key="2">
    <source>
        <dbReference type="ARBA" id="ARBA00022980"/>
    </source>
</evidence>
<keyword evidence="3 5" id="KW-0687">Ribonucleoprotein</keyword>
<keyword evidence="2 5" id="KW-0689">Ribosomal protein</keyword>
<organism evidence="6 7">
    <name type="scientific">Candidatus Woesebacteria bacterium GW2011_GWB1_43_14</name>
    <dbReference type="NCBI Taxonomy" id="1618578"/>
    <lineage>
        <taxon>Bacteria</taxon>
        <taxon>Candidatus Woeseibacteriota</taxon>
    </lineage>
</organism>
<dbReference type="Gene3D" id="3.30.70.1730">
    <property type="match status" value="1"/>
</dbReference>
<dbReference type="GO" id="GO:0005840">
    <property type="term" value="C:ribosome"/>
    <property type="evidence" value="ECO:0007669"/>
    <property type="project" value="UniProtKB-KW"/>
</dbReference>